<keyword evidence="8" id="KW-1185">Reference proteome</keyword>
<dbReference type="EMBL" id="LUEZ02000184">
    <property type="protein sequence ID" value="RDB15304.1"/>
    <property type="molecule type" value="Genomic_DNA"/>
</dbReference>
<comment type="caution">
    <text evidence="7">The sequence shown here is derived from an EMBL/GenBank/DDBJ whole genome shotgun (WGS) entry which is preliminary data.</text>
</comment>
<dbReference type="Gene3D" id="1.20.1720.10">
    <property type="entry name" value="Multidrug resistance protein D"/>
    <property type="match status" value="1"/>
</dbReference>
<dbReference type="InParanoid" id="A0A369J742"/>
<dbReference type="Proteomes" id="UP000076154">
    <property type="component" value="Unassembled WGS sequence"/>
</dbReference>
<dbReference type="Pfam" id="PF07690">
    <property type="entry name" value="MFS_1"/>
    <property type="match status" value="1"/>
</dbReference>
<evidence type="ECO:0000256" key="4">
    <source>
        <dbReference type="ARBA" id="ARBA00023136"/>
    </source>
</evidence>
<evidence type="ECO:0000256" key="3">
    <source>
        <dbReference type="ARBA" id="ARBA00022989"/>
    </source>
</evidence>
<sequence>MAELTHETTKAADSIKAPVSQVIPVDIDIEHVPVRNDPREWSSVRKNVSLTLISSAAMIAGLGGSIQNPAVSQMEADLPATSSQFSLSISVFILVQGMMPLVWSAISEVKGRKLVYLISLALFTVGSIVVAVSNSIELVIGFRSLQAAGSSAVIAIGAGTLVDIFEPAERGTKMGVYYIAPLLGPSIGPIVGGVLTTRFNWRAIFWFLAILSGGICLCFLLFFNDTFRRERSLTYQNVLKQRVRHATQRPVAARTGTAQSGSSSLGLSTDIDPEKQSGIASVPLPPVKLSLRDVNPIKPILLVLRRWNNLAILISSGLFFSFGFFIAYTSARTLSSRYHYNPLKIGVVLLAYGLGCVAGSLLGGRWSDHELSRLKVINGNISYPEASMRLKSAIYSIFMLPPCVLGFGWVCEKHVHVSVICIMLFSCGFFSIWTYSSTLAYIVDANAGRSSTAIATNSAFRGFSAFVATEIAVPLQDGLGDGWMYTIWSVLMAVSGLLIFLVAWRGELWRKQAEAREAKSHSR</sequence>
<dbReference type="InterPro" id="IPR011701">
    <property type="entry name" value="MFS"/>
</dbReference>
<evidence type="ECO:0000313" key="7">
    <source>
        <dbReference type="EMBL" id="RDB15304.1"/>
    </source>
</evidence>
<feature type="transmembrane region" description="Helical" evidence="5">
    <location>
        <begin position="485"/>
        <end position="504"/>
    </location>
</feature>
<feature type="domain" description="Major facilitator superfamily (MFS) profile" evidence="6">
    <location>
        <begin position="49"/>
        <end position="507"/>
    </location>
</feature>
<comment type="subcellular location">
    <subcellularLocation>
        <location evidence="1">Membrane</location>
        <topology evidence="1">Multi-pass membrane protein</topology>
    </subcellularLocation>
</comment>
<gene>
    <name evidence="7" type="ORF">Hypma_004735</name>
</gene>
<name>A0A369J742_HYPMA</name>
<feature type="transmembrane region" description="Helical" evidence="5">
    <location>
        <begin position="454"/>
        <end position="473"/>
    </location>
</feature>
<dbReference type="OrthoDB" id="2585655at2759"/>
<feature type="transmembrane region" description="Helical" evidence="5">
    <location>
        <begin position="392"/>
        <end position="410"/>
    </location>
</feature>
<dbReference type="AlphaFoldDB" id="A0A369J742"/>
<organism evidence="7 8">
    <name type="scientific">Hypsizygus marmoreus</name>
    <name type="common">White beech mushroom</name>
    <name type="synonym">Agaricus marmoreus</name>
    <dbReference type="NCBI Taxonomy" id="39966"/>
    <lineage>
        <taxon>Eukaryota</taxon>
        <taxon>Fungi</taxon>
        <taxon>Dikarya</taxon>
        <taxon>Basidiomycota</taxon>
        <taxon>Agaricomycotina</taxon>
        <taxon>Agaricomycetes</taxon>
        <taxon>Agaricomycetidae</taxon>
        <taxon>Agaricales</taxon>
        <taxon>Tricholomatineae</taxon>
        <taxon>Lyophyllaceae</taxon>
        <taxon>Hypsizygus</taxon>
    </lineage>
</organism>
<evidence type="ECO:0000313" key="8">
    <source>
        <dbReference type="Proteomes" id="UP000076154"/>
    </source>
</evidence>
<feature type="transmembrane region" description="Helical" evidence="5">
    <location>
        <begin position="343"/>
        <end position="363"/>
    </location>
</feature>
<dbReference type="GO" id="GO:0005886">
    <property type="term" value="C:plasma membrane"/>
    <property type="evidence" value="ECO:0007669"/>
    <property type="project" value="TreeGrafter"/>
</dbReference>
<proteinExistence type="predicted"/>
<accession>A0A369J742</accession>
<dbReference type="PANTHER" id="PTHR23502">
    <property type="entry name" value="MAJOR FACILITATOR SUPERFAMILY"/>
    <property type="match status" value="1"/>
</dbReference>
<feature type="transmembrane region" description="Helical" evidence="5">
    <location>
        <begin position="114"/>
        <end position="133"/>
    </location>
</feature>
<feature type="transmembrane region" description="Helical" evidence="5">
    <location>
        <begin position="203"/>
        <end position="223"/>
    </location>
</feature>
<keyword evidence="3 5" id="KW-1133">Transmembrane helix</keyword>
<evidence type="ECO:0000256" key="5">
    <source>
        <dbReference type="SAM" id="Phobius"/>
    </source>
</evidence>
<feature type="transmembrane region" description="Helical" evidence="5">
    <location>
        <begin position="87"/>
        <end position="107"/>
    </location>
</feature>
<keyword evidence="2 5" id="KW-0812">Transmembrane</keyword>
<feature type="transmembrane region" description="Helical" evidence="5">
    <location>
        <begin position="145"/>
        <end position="165"/>
    </location>
</feature>
<evidence type="ECO:0000256" key="2">
    <source>
        <dbReference type="ARBA" id="ARBA00022692"/>
    </source>
</evidence>
<dbReference type="Gene3D" id="1.20.1250.20">
    <property type="entry name" value="MFS general substrate transporter like domains"/>
    <property type="match status" value="1"/>
</dbReference>
<feature type="transmembrane region" description="Helical" evidence="5">
    <location>
        <begin position="48"/>
        <end position="67"/>
    </location>
</feature>
<dbReference type="STRING" id="39966.A0A369J742"/>
<reference evidence="7" key="1">
    <citation type="submission" date="2018-04" db="EMBL/GenBank/DDBJ databases">
        <title>Whole genome sequencing of Hypsizygus marmoreus.</title>
        <authorList>
            <person name="Choi I.-G."/>
            <person name="Min B."/>
            <person name="Kim J.-G."/>
            <person name="Kim S."/>
            <person name="Oh Y.-L."/>
            <person name="Kong W.-S."/>
            <person name="Park H."/>
            <person name="Jeong J."/>
            <person name="Song E.-S."/>
        </authorList>
    </citation>
    <scope>NUCLEOTIDE SEQUENCE [LARGE SCALE GENOMIC DNA]</scope>
    <source>
        <strain evidence="7">51987-8</strain>
    </source>
</reference>
<keyword evidence="4 5" id="KW-0472">Membrane</keyword>
<protein>
    <recommendedName>
        <fullName evidence="6">Major facilitator superfamily (MFS) profile domain-containing protein</fullName>
    </recommendedName>
</protein>
<feature type="transmembrane region" description="Helical" evidence="5">
    <location>
        <begin position="177"/>
        <end position="197"/>
    </location>
</feature>
<dbReference type="GO" id="GO:0022857">
    <property type="term" value="F:transmembrane transporter activity"/>
    <property type="evidence" value="ECO:0007669"/>
    <property type="project" value="InterPro"/>
</dbReference>
<dbReference type="PANTHER" id="PTHR23502:SF5">
    <property type="entry name" value="QUINIDINE RESISTANCE PROTEIN 3"/>
    <property type="match status" value="1"/>
</dbReference>
<dbReference type="PROSITE" id="PS50850">
    <property type="entry name" value="MFS"/>
    <property type="match status" value="1"/>
</dbReference>
<feature type="transmembrane region" description="Helical" evidence="5">
    <location>
        <begin position="416"/>
        <end position="442"/>
    </location>
</feature>
<evidence type="ECO:0000259" key="6">
    <source>
        <dbReference type="PROSITE" id="PS50850"/>
    </source>
</evidence>
<dbReference type="InterPro" id="IPR036259">
    <property type="entry name" value="MFS_trans_sf"/>
</dbReference>
<evidence type="ECO:0000256" key="1">
    <source>
        <dbReference type="ARBA" id="ARBA00004141"/>
    </source>
</evidence>
<feature type="transmembrane region" description="Helical" evidence="5">
    <location>
        <begin position="310"/>
        <end position="331"/>
    </location>
</feature>
<dbReference type="SUPFAM" id="SSF103473">
    <property type="entry name" value="MFS general substrate transporter"/>
    <property type="match status" value="1"/>
</dbReference>
<dbReference type="InterPro" id="IPR020846">
    <property type="entry name" value="MFS_dom"/>
</dbReference>